<dbReference type="Gene3D" id="1.10.730.10">
    <property type="entry name" value="Isoleucyl-tRNA Synthetase, Domain 1"/>
    <property type="match status" value="1"/>
</dbReference>
<proteinExistence type="inferred from homology"/>
<dbReference type="AlphaFoldDB" id="A0A9X9QWP4"/>
<dbReference type="PRINTS" id="PR00986">
    <property type="entry name" value="TRNASYNTHVAL"/>
</dbReference>
<dbReference type="NCBIfam" id="NF004349">
    <property type="entry name" value="PRK05729.1"/>
    <property type="match status" value="1"/>
</dbReference>
<organism evidence="15 16">
    <name type="scientific">Neisseria subflava</name>
    <dbReference type="NCBI Taxonomy" id="28449"/>
    <lineage>
        <taxon>Bacteria</taxon>
        <taxon>Pseudomonadati</taxon>
        <taxon>Pseudomonadota</taxon>
        <taxon>Betaproteobacteria</taxon>
        <taxon>Neisseriales</taxon>
        <taxon>Neisseriaceae</taxon>
        <taxon>Neisseria</taxon>
    </lineage>
</organism>
<dbReference type="InterPro" id="IPR037118">
    <property type="entry name" value="Val-tRNA_synth_C_sf"/>
</dbReference>
<dbReference type="SUPFAM" id="SSF47323">
    <property type="entry name" value="Anticodon-binding domain of a subclass of class I aminoacyl-tRNA synthetases"/>
    <property type="match status" value="1"/>
</dbReference>
<evidence type="ECO:0000313" key="16">
    <source>
        <dbReference type="Proteomes" id="UP000626795"/>
    </source>
</evidence>
<dbReference type="InterPro" id="IPR009008">
    <property type="entry name" value="Val/Leu/Ile-tRNA-synth_edit"/>
</dbReference>
<evidence type="ECO:0000256" key="8">
    <source>
        <dbReference type="ARBA" id="ARBA00023146"/>
    </source>
</evidence>
<dbReference type="FunFam" id="1.10.730.10:FF:000009">
    <property type="entry name" value="Valine--tRNA ligase, mitochondrial"/>
    <property type="match status" value="1"/>
</dbReference>
<dbReference type="HAMAP" id="MF_02004">
    <property type="entry name" value="Val_tRNA_synth_type1"/>
    <property type="match status" value="1"/>
</dbReference>
<dbReference type="CDD" id="cd00817">
    <property type="entry name" value="ValRS_core"/>
    <property type="match status" value="1"/>
</dbReference>
<dbReference type="FunFam" id="1.10.287.380:FF:000001">
    <property type="entry name" value="Valine--tRNA ligase"/>
    <property type="match status" value="1"/>
</dbReference>
<dbReference type="GO" id="GO:0004832">
    <property type="term" value="F:valine-tRNA ligase activity"/>
    <property type="evidence" value="ECO:0007669"/>
    <property type="project" value="UniProtKB-UniRule"/>
</dbReference>
<reference evidence="15" key="1">
    <citation type="submission" date="2019-05" db="EMBL/GenBank/DDBJ databases">
        <authorList>
            <person name="Hibberd M."/>
        </authorList>
    </citation>
    <scope>NUCLEOTIDE SEQUENCE</scope>
    <source>
        <strain evidence="15">Neisseria_subflava_BgEED23</strain>
    </source>
</reference>
<evidence type="ECO:0000256" key="6">
    <source>
        <dbReference type="ARBA" id="ARBA00022917"/>
    </source>
</evidence>
<evidence type="ECO:0000256" key="3">
    <source>
        <dbReference type="ARBA" id="ARBA00022598"/>
    </source>
</evidence>
<dbReference type="Pfam" id="PF08264">
    <property type="entry name" value="Anticodon_1"/>
    <property type="match status" value="1"/>
</dbReference>
<evidence type="ECO:0000256" key="2">
    <source>
        <dbReference type="ARBA" id="ARBA00022490"/>
    </source>
</evidence>
<comment type="subcellular location">
    <subcellularLocation>
        <location evidence="1 11">Cytoplasm</location>
    </subcellularLocation>
</comment>
<dbReference type="SUPFAM" id="SSF52374">
    <property type="entry name" value="Nucleotidylyl transferase"/>
    <property type="match status" value="1"/>
</dbReference>
<dbReference type="Gene3D" id="1.10.287.380">
    <property type="entry name" value="Valyl-tRNA synthetase, C-terminal domain"/>
    <property type="match status" value="1"/>
</dbReference>
<dbReference type="InterPro" id="IPR010978">
    <property type="entry name" value="tRNA-bd_arm"/>
</dbReference>
<keyword evidence="2 11" id="KW-0963">Cytoplasm</keyword>
<dbReference type="Pfam" id="PF10458">
    <property type="entry name" value="Val_tRNA-synt_C"/>
    <property type="match status" value="1"/>
</dbReference>
<comment type="function">
    <text evidence="11">Catalyzes the attachment of valine to tRNA(Val). As ValRS can inadvertently accommodate and process structurally similar amino acids such as threonine, to avoid such errors, it has a 'posttransfer' editing activity that hydrolyzes mischarged Thr-tRNA(Val) in a tRNA-dependent manner.</text>
</comment>
<comment type="catalytic activity">
    <reaction evidence="9 11">
        <text>tRNA(Val) + L-valine + ATP = L-valyl-tRNA(Val) + AMP + diphosphate</text>
        <dbReference type="Rhea" id="RHEA:10704"/>
        <dbReference type="Rhea" id="RHEA-COMP:9672"/>
        <dbReference type="Rhea" id="RHEA-COMP:9708"/>
        <dbReference type="ChEBI" id="CHEBI:30616"/>
        <dbReference type="ChEBI" id="CHEBI:33019"/>
        <dbReference type="ChEBI" id="CHEBI:57762"/>
        <dbReference type="ChEBI" id="CHEBI:78442"/>
        <dbReference type="ChEBI" id="CHEBI:78537"/>
        <dbReference type="ChEBI" id="CHEBI:456215"/>
        <dbReference type="EC" id="6.1.1.9"/>
    </reaction>
</comment>
<dbReference type="InterPro" id="IPR001412">
    <property type="entry name" value="aa-tRNA-synth_I_CS"/>
</dbReference>
<dbReference type="InterPro" id="IPR014729">
    <property type="entry name" value="Rossmann-like_a/b/a_fold"/>
</dbReference>
<dbReference type="InterPro" id="IPR019499">
    <property type="entry name" value="Val-tRNA_synth_tRNA-bd"/>
</dbReference>
<dbReference type="GO" id="GO:0005524">
    <property type="term" value="F:ATP binding"/>
    <property type="evidence" value="ECO:0007669"/>
    <property type="project" value="UniProtKB-UniRule"/>
</dbReference>
<dbReference type="GO" id="GO:0005829">
    <property type="term" value="C:cytosol"/>
    <property type="evidence" value="ECO:0007669"/>
    <property type="project" value="TreeGrafter"/>
</dbReference>
<dbReference type="FunFam" id="3.40.50.620:FF:000020">
    <property type="entry name" value="Valine--tRNA ligase, mitochondrial"/>
    <property type="match status" value="1"/>
</dbReference>
<evidence type="ECO:0000256" key="4">
    <source>
        <dbReference type="ARBA" id="ARBA00022741"/>
    </source>
</evidence>
<dbReference type="PANTHER" id="PTHR11946:SF93">
    <property type="entry name" value="VALINE--TRNA LIGASE, CHLOROPLASTIC_MITOCHONDRIAL 2"/>
    <property type="match status" value="1"/>
</dbReference>
<evidence type="ECO:0000313" key="15">
    <source>
        <dbReference type="EMBL" id="VTY02038.1"/>
    </source>
</evidence>
<dbReference type="PANTHER" id="PTHR11946">
    <property type="entry name" value="VALYL-TRNA SYNTHETASES"/>
    <property type="match status" value="1"/>
</dbReference>
<comment type="subunit">
    <text evidence="11">Monomer.</text>
</comment>
<evidence type="ECO:0000256" key="5">
    <source>
        <dbReference type="ARBA" id="ARBA00022840"/>
    </source>
</evidence>
<dbReference type="SUPFAM" id="SSF46589">
    <property type="entry name" value="tRNA-binding arm"/>
    <property type="match status" value="1"/>
</dbReference>
<dbReference type="InterPro" id="IPR009080">
    <property type="entry name" value="tRNAsynth_Ia_anticodon-bd"/>
</dbReference>
<evidence type="ECO:0000256" key="11">
    <source>
        <dbReference type="HAMAP-Rule" id="MF_02004"/>
    </source>
</evidence>
<keyword evidence="8 11" id="KW-0030">Aminoacyl-tRNA synthetase</keyword>
<dbReference type="Proteomes" id="UP000626795">
    <property type="component" value="Unassembled WGS sequence"/>
</dbReference>
<dbReference type="InterPro" id="IPR002303">
    <property type="entry name" value="Valyl-tRNA_ligase"/>
</dbReference>
<dbReference type="NCBIfam" id="TIGR00422">
    <property type="entry name" value="valS"/>
    <property type="match status" value="1"/>
</dbReference>
<keyword evidence="5 11" id="KW-0067">ATP-binding</keyword>
<sequence>MLDKYNPAEIESKHYQNWEKQGYFQPNMDLTKPSFSIQLPPPNVTGTLHMGHAFNQTIMDGLTRYYRMKGCNTAWIPGTDHAGIATQIVVERQLAAQDVSRHDLGREKFLEKVWEWKEVSGGTITQQMRRVGCSADWTREYFTMDDVRAETVTEVFVRLFEQGLIYRGKRLVNWDPVLGTAVSDLEVESVEEQGSMWHIRYPLADNPAEAVIVATTRPETLLGDVAVAINPEDERYTHLIGKELILPLTGRTIPVIADEYVEKDFGTGCVKITPAHDFNDYEVGKRHDTRLINVFDLEAKVLANAEVFNFKGEAQQGFALPEKYAGLDRFAARKQMVADLQEQGLLVEIKPHTLMTPKGDRTGSVIEPMLTSQWFVAMSAIPNGGEPDSEFKGLSLADKAKKAVDSGAVRFIPENWVNTYNQWMNNIQDWCISRQLWWGHQIPAWYDNEGNVYVARNQEEAEKQAGKTGLTREEDVLDTWFSSALVPFSTLGWPSETDELKAFLPSNVLVTGYEIIFFWVARMIMMTTHFTGKVPFKDVYIHGIVRDHEGKKMSKSEGNVIDPVDLIDGIDLEKLLVKRTTGLRKPETAPKVEEATKKLFPEGIPSMGADALRFTMASYASLGRSVNFDFKRAEGYRNFCNKLWNATNFVLMNTEDKDCGQDEMQPLAFTFADQWIIGKLQQAEAAVAEAFETYRFDLVAQTLYEFVWNEYCDWYIELAKVQIQTGCPTTQRTTRRTLVRVLETILRLLHPIMPFITEELWQVVAPLANAKTADSIMLAAYPQADKEQIVQTAFDKMAALKDLVEEVRKLRGEMGIAPNVKAPLFVEGSAELEGLLKYLPSLTRLTEAKLVDSLPEAEDAPVAVCNGARLMLKVEIDKAAETTRLSKEAEKLQKALDKLNAKLSKPGYTEKAPAHLVEKDKADLADLTDKMGKVEGQLAKLRG</sequence>
<name>A0A9X9QWP4_NEISU</name>
<dbReference type="GO" id="GO:0006438">
    <property type="term" value="P:valyl-tRNA aminoacylation"/>
    <property type="evidence" value="ECO:0007669"/>
    <property type="project" value="UniProtKB-UniRule"/>
</dbReference>
<dbReference type="CDD" id="cd07962">
    <property type="entry name" value="Anticodon_Ia_Val"/>
    <property type="match status" value="1"/>
</dbReference>
<dbReference type="RefSeq" id="WP_204787749.1">
    <property type="nucleotide sequence ID" value="NZ_CABFLZ010000001.1"/>
</dbReference>
<evidence type="ECO:0000256" key="10">
    <source>
        <dbReference type="ARBA" id="ARBA00060830"/>
    </source>
</evidence>
<dbReference type="InterPro" id="IPR033705">
    <property type="entry name" value="Anticodon_Ia_Val"/>
</dbReference>
<dbReference type="InterPro" id="IPR013155">
    <property type="entry name" value="M/V/L/I-tRNA-synth_anticd-bd"/>
</dbReference>
<keyword evidence="6 11" id="KW-0648">Protein biosynthesis</keyword>
<comment type="caution">
    <text evidence="15">The sequence shown here is derived from an EMBL/GenBank/DDBJ whole genome shotgun (WGS) entry which is preliminary data.</text>
</comment>
<keyword evidence="4 11" id="KW-0547">Nucleotide-binding</keyword>
<evidence type="ECO:0000259" key="13">
    <source>
        <dbReference type="Pfam" id="PF08264"/>
    </source>
</evidence>
<comment type="domain">
    <text evidence="11">The C-terminal coiled-coil domain is crucial for aminoacylation activity.</text>
</comment>
<feature type="domain" description="Aminoacyl-tRNA synthetase class Ia" evidence="12">
    <location>
        <begin position="14"/>
        <end position="629"/>
    </location>
</feature>
<evidence type="ECO:0000256" key="7">
    <source>
        <dbReference type="ARBA" id="ARBA00023054"/>
    </source>
</evidence>
<dbReference type="PROSITE" id="PS00178">
    <property type="entry name" value="AA_TRNA_LIGASE_I"/>
    <property type="match status" value="1"/>
</dbReference>
<keyword evidence="16" id="KW-1185">Reference proteome</keyword>
<feature type="binding site" evidence="11">
    <location>
        <position position="555"/>
    </location>
    <ligand>
        <name>ATP</name>
        <dbReference type="ChEBI" id="CHEBI:30616"/>
    </ligand>
</feature>
<dbReference type="GO" id="GO:0002161">
    <property type="term" value="F:aminoacyl-tRNA deacylase activity"/>
    <property type="evidence" value="ECO:0007669"/>
    <property type="project" value="InterPro"/>
</dbReference>
<feature type="short sequence motif" description="'KMSKS' region" evidence="11">
    <location>
        <begin position="552"/>
        <end position="556"/>
    </location>
</feature>
<feature type="domain" description="Methionyl/Valyl/Leucyl/Isoleucyl-tRNA synthetase anticodon-binding" evidence="13">
    <location>
        <begin position="673"/>
        <end position="822"/>
    </location>
</feature>
<keyword evidence="3 11" id="KW-0436">Ligase</keyword>
<accession>A0A9X9QWP4</accession>
<gene>
    <name evidence="11 15" type="primary">valS</name>
    <name evidence="15" type="ORF">ONOEEDHL_01540</name>
</gene>
<dbReference type="InterPro" id="IPR002300">
    <property type="entry name" value="aa-tRNA-synth_Ia"/>
</dbReference>
<dbReference type="Pfam" id="PF00133">
    <property type="entry name" value="tRNA-synt_1"/>
    <property type="match status" value="1"/>
</dbReference>
<evidence type="ECO:0000259" key="14">
    <source>
        <dbReference type="Pfam" id="PF10458"/>
    </source>
</evidence>
<keyword evidence="7 11" id="KW-0175">Coiled coil</keyword>
<dbReference type="SUPFAM" id="SSF50677">
    <property type="entry name" value="ValRS/IleRS/LeuRS editing domain"/>
    <property type="match status" value="1"/>
</dbReference>
<evidence type="ECO:0000256" key="9">
    <source>
        <dbReference type="ARBA" id="ARBA00047552"/>
    </source>
</evidence>
<evidence type="ECO:0000256" key="1">
    <source>
        <dbReference type="ARBA" id="ARBA00004496"/>
    </source>
</evidence>
<dbReference type="Gene3D" id="3.40.50.620">
    <property type="entry name" value="HUPs"/>
    <property type="match status" value="2"/>
</dbReference>
<dbReference type="EMBL" id="CABFLZ010000001">
    <property type="protein sequence ID" value="VTY02038.1"/>
    <property type="molecule type" value="Genomic_DNA"/>
</dbReference>
<comment type="domain">
    <text evidence="11">ValRS has two distinct active sites: one for aminoacylation and one for editing. The misactivated threonine is translocated from the active site to the editing site.</text>
</comment>
<dbReference type="FunFam" id="3.40.50.620:FF:000078">
    <property type="entry name" value="Valine--tRNA ligase, mitochondrial"/>
    <property type="match status" value="1"/>
</dbReference>
<evidence type="ECO:0000259" key="12">
    <source>
        <dbReference type="Pfam" id="PF00133"/>
    </source>
</evidence>
<feature type="domain" description="Valyl-tRNA synthetase tRNA-binding arm" evidence="14">
    <location>
        <begin position="879"/>
        <end position="941"/>
    </location>
</feature>
<feature type="short sequence motif" description="'HIGH' region" evidence="11">
    <location>
        <begin position="42"/>
        <end position="52"/>
    </location>
</feature>
<dbReference type="EC" id="6.1.1.9" evidence="11"/>
<comment type="similarity">
    <text evidence="10 11">Belongs to the class-I aminoacyl-tRNA synthetase family. ValS type 1 subfamily.</text>
</comment>
<protein>
    <recommendedName>
        <fullName evidence="11">Valine--tRNA ligase</fullName>
        <ecNumber evidence="11">6.1.1.9</ecNumber>
    </recommendedName>
    <alternativeName>
        <fullName evidence="11">Valyl-tRNA synthetase</fullName>
        <shortName evidence="11">ValRS</shortName>
    </alternativeName>
</protein>